<accession>A0A9D4DKL8</accession>
<evidence type="ECO:0000256" key="1">
    <source>
        <dbReference type="SAM" id="MobiDB-lite"/>
    </source>
</evidence>
<sequence length="140" mass="16807">MIFCLQQKFRCGLCEDLFFPAQRPCLAHLKEQHSGISFKCKLCRKIFRRNDNPHQCRATKDDFYQFNQLNGNKGQDAERYMEIFMKKATEDWCVDIEKKKMEEKEKLNILLEELEVSEDDENETDTFESFQKMSWESEVL</sequence>
<feature type="compositionally biased region" description="Acidic residues" evidence="1">
    <location>
        <begin position="117"/>
        <end position="126"/>
    </location>
</feature>
<gene>
    <name evidence="2" type="ORF">DPMN_184310</name>
</gene>
<protein>
    <submittedName>
        <fullName evidence="2">Uncharacterized protein</fullName>
    </submittedName>
</protein>
<evidence type="ECO:0000313" key="2">
    <source>
        <dbReference type="EMBL" id="KAH3749797.1"/>
    </source>
</evidence>
<organism evidence="2 3">
    <name type="scientific">Dreissena polymorpha</name>
    <name type="common">Zebra mussel</name>
    <name type="synonym">Mytilus polymorpha</name>
    <dbReference type="NCBI Taxonomy" id="45954"/>
    <lineage>
        <taxon>Eukaryota</taxon>
        <taxon>Metazoa</taxon>
        <taxon>Spiralia</taxon>
        <taxon>Lophotrochozoa</taxon>
        <taxon>Mollusca</taxon>
        <taxon>Bivalvia</taxon>
        <taxon>Autobranchia</taxon>
        <taxon>Heteroconchia</taxon>
        <taxon>Euheterodonta</taxon>
        <taxon>Imparidentia</taxon>
        <taxon>Neoheterodontei</taxon>
        <taxon>Myida</taxon>
        <taxon>Dreissenoidea</taxon>
        <taxon>Dreissenidae</taxon>
        <taxon>Dreissena</taxon>
    </lineage>
</organism>
<feature type="region of interest" description="Disordered" evidence="1">
    <location>
        <begin position="117"/>
        <end position="140"/>
    </location>
</feature>
<comment type="caution">
    <text evidence="2">The sequence shown here is derived from an EMBL/GenBank/DDBJ whole genome shotgun (WGS) entry which is preliminary data.</text>
</comment>
<evidence type="ECO:0000313" key="3">
    <source>
        <dbReference type="Proteomes" id="UP000828390"/>
    </source>
</evidence>
<name>A0A9D4DKL8_DREPO</name>
<proteinExistence type="predicted"/>
<dbReference type="EMBL" id="JAIWYP010000010">
    <property type="protein sequence ID" value="KAH3749797.1"/>
    <property type="molecule type" value="Genomic_DNA"/>
</dbReference>
<reference evidence="2" key="2">
    <citation type="submission" date="2020-11" db="EMBL/GenBank/DDBJ databases">
        <authorList>
            <person name="McCartney M.A."/>
            <person name="Auch B."/>
            <person name="Kono T."/>
            <person name="Mallez S."/>
            <person name="Becker A."/>
            <person name="Gohl D.M."/>
            <person name="Silverstein K.A.T."/>
            <person name="Koren S."/>
            <person name="Bechman K.B."/>
            <person name="Herman A."/>
            <person name="Abrahante J.E."/>
            <person name="Garbe J."/>
        </authorList>
    </citation>
    <scope>NUCLEOTIDE SEQUENCE</scope>
    <source>
        <strain evidence="2">Duluth1</strain>
        <tissue evidence="2">Whole animal</tissue>
    </source>
</reference>
<reference evidence="2" key="1">
    <citation type="journal article" date="2019" name="bioRxiv">
        <title>The Genome of the Zebra Mussel, Dreissena polymorpha: A Resource for Invasive Species Research.</title>
        <authorList>
            <person name="McCartney M.A."/>
            <person name="Auch B."/>
            <person name="Kono T."/>
            <person name="Mallez S."/>
            <person name="Zhang Y."/>
            <person name="Obille A."/>
            <person name="Becker A."/>
            <person name="Abrahante J.E."/>
            <person name="Garbe J."/>
            <person name="Badalamenti J.P."/>
            <person name="Herman A."/>
            <person name="Mangelson H."/>
            <person name="Liachko I."/>
            <person name="Sullivan S."/>
            <person name="Sone E.D."/>
            <person name="Koren S."/>
            <person name="Silverstein K.A.T."/>
            <person name="Beckman K.B."/>
            <person name="Gohl D.M."/>
        </authorList>
    </citation>
    <scope>NUCLEOTIDE SEQUENCE</scope>
    <source>
        <strain evidence="2">Duluth1</strain>
        <tissue evidence="2">Whole animal</tissue>
    </source>
</reference>
<keyword evidence="3" id="KW-1185">Reference proteome</keyword>
<dbReference type="AlphaFoldDB" id="A0A9D4DKL8"/>
<dbReference type="Proteomes" id="UP000828390">
    <property type="component" value="Unassembled WGS sequence"/>
</dbReference>